<evidence type="ECO:0000313" key="8">
    <source>
        <dbReference type="EMBL" id="GAA2002544.1"/>
    </source>
</evidence>
<evidence type="ECO:0000256" key="3">
    <source>
        <dbReference type="ARBA" id="ARBA00022691"/>
    </source>
</evidence>
<dbReference type="InterPro" id="IPR041698">
    <property type="entry name" value="Methyltransf_25"/>
</dbReference>
<dbReference type="GO" id="GO:0032259">
    <property type="term" value="P:methylation"/>
    <property type="evidence" value="ECO:0007669"/>
    <property type="project" value="UniProtKB-KW"/>
</dbReference>
<feature type="region of interest" description="Disordered" evidence="5">
    <location>
        <begin position="296"/>
        <end position="322"/>
    </location>
</feature>
<feature type="domain" description="Methyltransferase" evidence="6">
    <location>
        <begin position="137"/>
        <end position="214"/>
    </location>
</feature>
<feature type="binding site" evidence="4">
    <location>
        <begin position="214"/>
        <end position="217"/>
    </location>
    <ligand>
        <name>substrate</name>
    </ligand>
</feature>
<dbReference type="Gene3D" id="3.40.50.150">
    <property type="entry name" value="Vaccinia Virus protein VP39"/>
    <property type="match status" value="1"/>
</dbReference>
<feature type="domain" description="Release factor glutamine methyltransferase N-terminal" evidence="7">
    <location>
        <begin position="14"/>
        <end position="86"/>
    </location>
</feature>
<dbReference type="CDD" id="cd02440">
    <property type="entry name" value="AdoMet_MTases"/>
    <property type="match status" value="1"/>
</dbReference>
<proteinExistence type="inferred from homology"/>
<dbReference type="InterPro" id="IPR029063">
    <property type="entry name" value="SAM-dependent_MTases_sf"/>
</dbReference>
<dbReference type="Pfam" id="PF17827">
    <property type="entry name" value="PrmC_N"/>
    <property type="match status" value="1"/>
</dbReference>
<organism evidence="8 9">
    <name type="scientific">Brevibacterium samyangense</name>
    <dbReference type="NCBI Taxonomy" id="366888"/>
    <lineage>
        <taxon>Bacteria</taxon>
        <taxon>Bacillati</taxon>
        <taxon>Actinomycetota</taxon>
        <taxon>Actinomycetes</taxon>
        <taxon>Micrococcales</taxon>
        <taxon>Brevibacteriaceae</taxon>
        <taxon>Brevibacterium</taxon>
    </lineage>
</organism>
<dbReference type="InterPro" id="IPR019874">
    <property type="entry name" value="RF_methyltr_PrmC"/>
</dbReference>
<keyword evidence="1 4" id="KW-0489">Methyltransferase</keyword>
<dbReference type="PANTHER" id="PTHR18895">
    <property type="entry name" value="HEMK METHYLTRANSFERASE"/>
    <property type="match status" value="1"/>
</dbReference>
<dbReference type="GO" id="GO:0008168">
    <property type="term" value="F:methyltransferase activity"/>
    <property type="evidence" value="ECO:0007669"/>
    <property type="project" value="UniProtKB-KW"/>
</dbReference>
<dbReference type="Pfam" id="PF13649">
    <property type="entry name" value="Methyltransf_25"/>
    <property type="match status" value="1"/>
</dbReference>
<dbReference type="InterPro" id="IPR002052">
    <property type="entry name" value="DNA_methylase_N6_adenine_CS"/>
</dbReference>
<keyword evidence="3 4" id="KW-0949">S-adenosyl-L-methionine</keyword>
<dbReference type="InterPro" id="IPR050320">
    <property type="entry name" value="N5-glutamine_MTase"/>
</dbReference>
<dbReference type="EC" id="2.1.1.297" evidence="4"/>
<dbReference type="EMBL" id="BAAANO010000008">
    <property type="protein sequence ID" value="GAA2002544.1"/>
    <property type="molecule type" value="Genomic_DNA"/>
</dbReference>
<comment type="function">
    <text evidence="4">Methylates the class 1 translation termination release factors RF1/PrfA and RF2/PrfB on the glutamine residue of the universally conserved GGQ motif.</text>
</comment>
<dbReference type="RefSeq" id="WP_344307398.1">
    <property type="nucleotide sequence ID" value="NZ_BAAANO010000008.1"/>
</dbReference>
<sequence>MSRDTGRGTGTRAVLARATGILTTAGVDSPENDAVLLLAHLWADGDARRTARRRLDDAEVPPEVVEAFEAAVRRRARREPLQHITGTAYFRYLELAVGPGVFVPRPETELLVDAVLRARPGRVPAPGTDAAEAPRALDLCSGSGALAIALATEWRADVTAVELSPEALVYTRRNAAGYAAEVTRRGSRLTVLDGDALDPGTWWDGQPYDVVVSNPPYVPRSLQPQIPEVTGYDPALALYGGGDDGTDFPRALARTVRSLLVPGGLFVMEHDETQGDALRSTLAALGYADARTHRDYTGRDRFTTAATPEDTSPDTPPAPDRG</sequence>
<comment type="similarity">
    <text evidence="4">Belongs to the protein N5-glutamine methyltransferase family. PrmC subfamily.</text>
</comment>
<comment type="caution">
    <text evidence="8">The sequence shown here is derived from an EMBL/GenBank/DDBJ whole genome shotgun (WGS) entry which is preliminary data.</text>
</comment>
<dbReference type="InterPro" id="IPR004556">
    <property type="entry name" value="HemK-like"/>
</dbReference>
<dbReference type="HAMAP" id="MF_02126">
    <property type="entry name" value="RF_methyltr_PrmC"/>
    <property type="match status" value="1"/>
</dbReference>
<accession>A0ABP5EMX1</accession>
<keyword evidence="2 4" id="KW-0808">Transferase</keyword>
<feature type="binding site" evidence="4">
    <location>
        <position position="162"/>
    </location>
    <ligand>
        <name>S-adenosyl-L-methionine</name>
        <dbReference type="ChEBI" id="CHEBI:59789"/>
    </ligand>
</feature>
<evidence type="ECO:0000256" key="4">
    <source>
        <dbReference type="HAMAP-Rule" id="MF_02126"/>
    </source>
</evidence>
<comment type="caution">
    <text evidence="4">Lacks conserved residue(s) required for the propagation of feature annotation.</text>
</comment>
<name>A0ABP5EMX1_9MICO</name>
<dbReference type="InterPro" id="IPR040758">
    <property type="entry name" value="PrmC_N"/>
</dbReference>
<comment type="catalytic activity">
    <reaction evidence="4">
        <text>L-glutaminyl-[peptide chain release factor] + S-adenosyl-L-methionine = N(5)-methyl-L-glutaminyl-[peptide chain release factor] + S-adenosyl-L-homocysteine + H(+)</text>
        <dbReference type="Rhea" id="RHEA:42896"/>
        <dbReference type="Rhea" id="RHEA-COMP:10271"/>
        <dbReference type="Rhea" id="RHEA-COMP:10272"/>
        <dbReference type="ChEBI" id="CHEBI:15378"/>
        <dbReference type="ChEBI" id="CHEBI:30011"/>
        <dbReference type="ChEBI" id="CHEBI:57856"/>
        <dbReference type="ChEBI" id="CHEBI:59789"/>
        <dbReference type="ChEBI" id="CHEBI:61891"/>
        <dbReference type="EC" id="2.1.1.297"/>
    </reaction>
</comment>
<evidence type="ECO:0000256" key="5">
    <source>
        <dbReference type="SAM" id="MobiDB-lite"/>
    </source>
</evidence>
<gene>
    <name evidence="4 8" type="primary">prmC</name>
    <name evidence="8" type="ORF">GCM10009755_09190</name>
</gene>
<dbReference type="PROSITE" id="PS00092">
    <property type="entry name" value="N6_MTASE"/>
    <property type="match status" value="1"/>
</dbReference>
<dbReference type="NCBIfam" id="TIGR00536">
    <property type="entry name" value="hemK_fam"/>
    <property type="match status" value="1"/>
</dbReference>
<dbReference type="NCBIfam" id="TIGR03534">
    <property type="entry name" value="RF_mod_PrmC"/>
    <property type="match status" value="1"/>
</dbReference>
<dbReference type="Proteomes" id="UP001500755">
    <property type="component" value="Unassembled WGS sequence"/>
</dbReference>
<evidence type="ECO:0000256" key="2">
    <source>
        <dbReference type="ARBA" id="ARBA00022679"/>
    </source>
</evidence>
<keyword evidence="9" id="KW-1185">Reference proteome</keyword>
<evidence type="ECO:0000259" key="6">
    <source>
        <dbReference type="Pfam" id="PF13649"/>
    </source>
</evidence>
<dbReference type="SUPFAM" id="SSF53335">
    <property type="entry name" value="S-adenosyl-L-methionine-dependent methyltransferases"/>
    <property type="match status" value="1"/>
</dbReference>
<protein>
    <recommendedName>
        <fullName evidence="4">Release factor glutamine methyltransferase</fullName>
        <shortName evidence="4">RF MTase</shortName>
        <ecNumber evidence="4">2.1.1.297</ecNumber>
    </recommendedName>
    <alternativeName>
        <fullName evidence="4">N5-glutamine methyltransferase PrmC</fullName>
    </alternativeName>
    <alternativeName>
        <fullName evidence="4">Protein-(glutamine-N5) MTase PrmC</fullName>
    </alternativeName>
    <alternativeName>
        <fullName evidence="4">Protein-glutamine N-methyltransferase PrmC</fullName>
    </alternativeName>
</protein>
<dbReference type="Gene3D" id="1.10.8.10">
    <property type="entry name" value="DNA helicase RuvA subunit, C-terminal domain"/>
    <property type="match status" value="1"/>
</dbReference>
<evidence type="ECO:0000256" key="1">
    <source>
        <dbReference type="ARBA" id="ARBA00022603"/>
    </source>
</evidence>
<dbReference type="PANTHER" id="PTHR18895:SF74">
    <property type="entry name" value="MTRF1L RELEASE FACTOR GLUTAMINE METHYLTRANSFERASE"/>
    <property type="match status" value="1"/>
</dbReference>
<evidence type="ECO:0000259" key="7">
    <source>
        <dbReference type="Pfam" id="PF17827"/>
    </source>
</evidence>
<feature type="binding site" evidence="4">
    <location>
        <position position="214"/>
    </location>
    <ligand>
        <name>S-adenosyl-L-methionine</name>
        <dbReference type="ChEBI" id="CHEBI:59789"/>
    </ligand>
</feature>
<reference evidence="9" key="1">
    <citation type="journal article" date="2019" name="Int. J. Syst. Evol. Microbiol.">
        <title>The Global Catalogue of Microorganisms (GCM) 10K type strain sequencing project: providing services to taxonomists for standard genome sequencing and annotation.</title>
        <authorList>
            <consortium name="The Broad Institute Genomics Platform"/>
            <consortium name="The Broad Institute Genome Sequencing Center for Infectious Disease"/>
            <person name="Wu L."/>
            <person name="Ma J."/>
        </authorList>
    </citation>
    <scope>NUCLEOTIDE SEQUENCE [LARGE SCALE GENOMIC DNA]</scope>
    <source>
        <strain evidence="9">JCM 14546</strain>
    </source>
</reference>
<evidence type="ECO:0000313" key="9">
    <source>
        <dbReference type="Proteomes" id="UP001500755"/>
    </source>
</evidence>